<sequence length="252" mass="28020">MKNKIRAKLKLNIGLAEKYSEFSEDHINKHELEDGHMLDVSSAKEKTKSAEFDFSPGAIYFNDEILVNRDDFDITKINENMYISNLAAASNPLVLAEHGITHVVNLVAHKKQEPGLKGSGAASDKSYMTASTGWGLSGEEKENEEGRQVKSLELSLKDTPDSDLLSIIEKVYKFIEVEKEKFESPKFLFFCTKGISRSASVCAGYLICTGKSFDEALETIRSKRPEIDPNIGFLGQLKILEEQQAGEGMICT</sequence>
<comment type="similarity">
    <text evidence="1">Belongs to the protein-tyrosine phosphatase family. Non-receptor class dual specificity subfamily.</text>
</comment>
<dbReference type="PANTHER" id="PTHR45961">
    <property type="entry name" value="IP21249P"/>
    <property type="match status" value="1"/>
</dbReference>
<accession>A0AAD1XMP6</accession>
<dbReference type="SMART" id="SM00195">
    <property type="entry name" value="DSPc"/>
    <property type="match status" value="1"/>
</dbReference>
<evidence type="ECO:0000313" key="6">
    <source>
        <dbReference type="EMBL" id="CAI2375673.1"/>
    </source>
</evidence>
<protein>
    <recommendedName>
        <fullName evidence="8">Protein-tyrosine-phosphatase</fullName>
    </recommendedName>
</protein>
<dbReference type="PROSITE" id="PS50054">
    <property type="entry name" value="TYR_PHOSPHATASE_DUAL"/>
    <property type="match status" value="1"/>
</dbReference>
<dbReference type="PANTHER" id="PTHR45961:SF6">
    <property type="entry name" value="IP21249P"/>
    <property type="match status" value="1"/>
</dbReference>
<dbReference type="InterPro" id="IPR000340">
    <property type="entry name" value="Dual-sp_phosphatase_cat-dom"/>
</dbReference>
<dbReference type="InterPro" id="IPR029021">
    <property type="entry name" value="Prot-tyrosine_phosphatase-like"/>
</dbReference>
<evidence type="ECO:0000256" key="1">
    <source>
        <dbReference type="ARBA" id="ARBA00008601"/>
    </source>
</evidence>
<dbReference type="InterPro" id="IPR000387">
    <property type="entry name" value="Tyr_Pase_dom"/>
</dbReference>
<dbReference type="Pfam" id="PF00782">
    <property type="entry name" value="DSPc"/>
    <property type="match status" value="1"/>
</dbReference>
<name>A0AAD1XMP6_EUPCR</name>
<dbReference type="Gene3D" id="3.90.190.10">
    <property type="entry name" value="Protein tyrosine phosphatase superfamily"/>
    <property type="match status" value="1"/>
</dbReference>
<feature type="domain" description="Tyrosine-protein phosphatase" evidence="4">
    <location>
        <begin position="73"/>
        <end position="246"/>
    </location>
</feature>
<evidence type="ECO:0000259" key="4">
    <source>
        <dbReference type="PROSITE" id="PS50054"/>
    </source>
</evidence>
<dbReference type="InterPro" id="IPR052103">
    <property type="entry name" value="Dual_spec_Phospatases"/>
</dbReference>
<comment type="caution">
    <text evidence="6">The sequence shown here is derived from an EMBL/GenBank/DDBJ whole genome shotgun (WGS) entry which is preliminary data.</text>
</comment>
<keyword evidence="3" id="KW-0904">Protein phosphatase</keyword>
<dbReference type="InterPro" id="IPR020422">
    <property type="entry name" value="TYR_PHOSPHATASE_DUAL_dom"/>
</dbReference>
<keyword evidence="2" id="KW-0378">Hydrolase</keyword>
<reference evidence="6" key="1">
    <citation type="submission" date="2023-07" db="EMBL/GenBank/DDBJ databases">
        <authorList>
            <consortium name="AG Swart"/>
            <person name="Singh M."/>
            <person name="Singh A."/>
            <person name="Seah K."/>
            <person name="Emmerich C."/>
        </authorList>
    </citation>
    <scope>NUCLEOTIDE SEQUENCE</scope>
    <source>
        <strain evidence="6">DP1</strain>
    </source>
</reference>
<dbReference type="AlphaFoldDB" id="A0AAD1XMP6"/>
<dbReference type="SUPFAM" id="SSF52799">
    <property type="entry name" value="(Phosphotyrosine protein) phosphatases II"/>
    <property type="match status" value="1"/>
</dbReference>
<dbReference type="EMBL" id="CAMPGE010017168">
    <property type="protein sequence ID" value="CAI2375673.1"/>
    <property type="molecule type" value="Genomic_DNA"/>
</dbReference>
<dbReference type="GO" id="GO:0004721">
    <property type="term" value="F:phosphoprotein phosphatase activity"/>
    <property type="evidence" value="ECO:0007669"/>
    <property type="project" value="UniProtKB-KW"/>
</dbReference>
<proteinExistence type="inferred from homology"/>
<evidence type="ECO:0000259" key="5">
    <source>
        <dbReference type="PROSITE" id="PS50056"/>
    </source>
</evidence>
<evidence type="ECO:0000256" key="2">
    <source>
        <dbReference type="ARBA" id="ARBA00022801"/>
    </source>
</evidence>
<evidence type="ECO:0000313" key="7">
    <source>
        <dbReference type="Proteomes" id="UP001295684"/>
    </source>
</evidence>
<evidence type="ECO:0000256" key="3">
    <source>
        <dbReference type="ARBA" id="ARBA00022912"/>
    </source>
</evidence>
<dbReference type="CDD" id="cd14498">
    <property type="entry name" value="DSP"/>
    <property type="match status" value="1"/>
</dbReference>
<organism evidence="6 7">
    <name type="scientific">Euplotes crassus</name>
    <dbReference type="NCBI Taxonomy" id="5936"/>
    <lineage>
        <taxon>Eukaryota</taxon>
        <taxon>Sar</taxon>
        <taxon>Alveolata</taxon>
        <taxon>Ciliophora</taxon>
        <taxon>Intramacronucleata</taxon>
        <taxon>Spirotrichea</taxon>
        <taxon>Hypotrichia</taxon>
        <taxon>Euplotida</taxon>
        <taxon>Euplotidae</taxon>
        <taxon>Moneuplotes</taxon>
    </lineage>
</organism>
<dbReference type="Proteomes" id="UP001295684">
    <property type="component" value="Unassembled WGS sequence"/>
</dbReference>
<gene>
    <name evidence="6" type="ORF">ECRASSUSDP1_LOCUS17037</name>
</gene>
<evidence type="ECO:0008006" key="8">
    <source>
        <dbReference type="Google" id="ProtNLM"/>
    </source>
</evidence>
<keyword evidence="7" id="KW-1185">Reference proteome</keyword>
<dbReference type="PROSITE" id="PS50056">
    <property type="entry name" value="TYR_PHOSPHATASE_2"/>
    <property type="match status" value="1"/>
</dbReference>
<feature type="domain" description="Tyrosine specific protein phosphatases" evidence="5">
    <location>
        <begin position="162"/>
        <end position="225"/>
    </location>
</feature>